<feature type="compositionally biased region" description="Low complexity" evidence="1">
    <location>
        <begin position="116"/>
        <end position="133"/>
    </location>
</feature>
<gene>
    <name evidence="3" type="ORF">J2W91_004452</name>
</gene>
<organism evidence="3 4">
    <name type="scientific">Paenibacillus amylolyticus</name>
    <dbReference type="NCBI Taxonomy" id="1451"/>
    <lineage>
        <taxon>Bacteria</taxon>
        <taxon>Bacillati</taxon>
        <taxon>Bacillota</taxon>
        <taxon>Bacilli</taxon>
        <taxon>Bacillales</taxon>
        <taxon>Paenibacillaceae</taxon>
        <taxon>Paenibacillus</taxon>
    </lineage>
</organism>
<feature type="region of interest" description="Disordered" evidence="1">
    <location>
        <begin position="116"/>
        <end position="138"/>
    </location>
</feature>
<evidence type="ECO:0000313" key="3">
    <source>
        <dbReference type="EMBL" id="MDR6725947.1"/>
    </source>
</evidence>
<protein>
    <recommendedName>
        <fullName evidence="5">DUF5666 domain-containing protein</fullName>
    </recommendedName>
</protein>
<name>A0AAP5LNP3_PAEAM</name>
<evidence type="ECO:0000256" key="1">
    <source>
        <dbReference type="SAM" id="MobiDB-lite"/>
    </source>
</evidence>
<proteinExistence type="predicted"/>
<comment type="caution">
    <text evidence="3">The sequence shown here is derived from an EMBL/GenBank/DDBJ whole genome shotgun (WGS) entry which is preliminary data.</text>
</comment>
<dbReference type="Proteomes" id="UP001254832">
    <property type="component" value="Unassembled WGS sequence"/>
</dbReference>
<evidence type="ECO:0008006" key="5">
    <source>
        <dbReference type="Google" id="ProtNLM"/>
    </source>
</evidence>
<sequence>MQKRNGSTSLICMMLVCSVLLVSCDAITAQQIAMPSSNSSMTGFPNMNGGDGGMNGAPNSNGGFNRGGAGGTDSDARTGSREAMRGGMMNADDSMGKVISVDGNVITVALVEQVQNGQPSSSSNNSQQGSFPGANTEMKWTVNDDVIITRGMAMGSQDNKSSSDSTLQLSDLKQGDMIMIWYRDNTGKVERIMINPF</sequence>
<feature type="chain" id="PRO_5042974598" description="DUF5666 domain-containing protein" evidence="2">
    <location>
        <begin position="29"/>
        <end position="197"/>
    </location>
</feature>
<keyword evidence="2" id="KW-0732">Signal</keyword>
<reference evidence="3" key="1">
    <citation type="submission" date="2023-07" db="EMBL/GenBank/DDBJ databases">
        <title>Sorghum-associated microbial communities from plants grown in Nebraska, USA.</title>
        <authorList>
            <person name="Schachtman D."/>
        </authorList>
    </citation>
    <scope>NUCLEOTIDE SEQUENCE</scope>
    <source>
        <strain evidence="3">BE80</strain>
    </source>
</reference>
<evidence type="ECO:0000313" key="4">
    <source>
        <dbReference type="Proteomes" id="UP001254832"/>
    </source>
</evidence>
<dbReference type="PROSITE" id="PS51257">
    <property type="entry name" value="PROKAR_LIPOPROTEIN"/>
    <property type="match status" value="1"/>
</dbReference>
<feature type="signal peptide" evidence="2">
    <location>
        <begin position="1"/>
        <end position="28"/>
    </location>
</feature>
<dbReference type="AlphaFoldDB" id="A0AAP5LNP3"/>
<evidence type="ECO:0000256" key="2">
    <source>
        <dbReference type="SAM" id="SignalP"/>
    </source>
</evidence>
<feature type="region of interest" description="Disordered" evidence="1">
    <location>
        <begin position="43"/>
        <end position="80"/>
    </location>
</feature>
<accession>A0AAP5LNP3</accession>
<dbReference type="EMBL" id="JAVDTR010000014">
    <property type="protein sequence ID" value="MDR6725947.1"/>
    <property type="molecule type" value="Genomic_DNA"/>
</dbReference>